<proteinExistence type="predicted"/>
<dbReference type="Proteomes" id="UP000664857">
    <property type="component" value="Unassembled WGS sequence"/>
</dbReference>
<comment type="caution">
    <text evidence="2">The sequence shown here is derived from an EMBL/GenBank/DDBJ whole genome shotgun (WGS) entry which is preliminary data.</text>
</comment>
<dbReference type="RefSeq" id="WP_206965084.1">
    <property type="nucleotide sequence ID" value="NZ_JAFLVX010000011.1"/>
</dbReference>
<gene>
    <name evidence="2" type="ORF">DOK76_03730</name>
</gene>
<organism evidence="2 3">
    <name type="scientific">Candidatus Vagococcus giribetii</name>
    <dbReference type="NCBI Taxonomy" id="2230876"/>
    <lineage>
        <taxon>Bacteria</taxon>
        <taxon>Bacillati</taxon>
        <taxon>Bacillota</taxon>
        <taxon>Bacilli</taxon>
        <taxon>Lactobacillales</taxon>
        <taxon>Enterococcaceae</taxon>
        <taxon>Vagococcus</taxon>
    </lineage>
</organism>
<reference evidence="2 3" key="1">
    <citation type="submission" date="2021-03" db="EMBL/GenBank/DDBJ databases">
        <title>Enterococcal diversity collection.</title>
        <authorList>
            <person name="Gilmore M.S."/>
            <person name="Schwartzman J."/>
            <person name="Van Tyne D."/>
            <person name="Martin M."/>
            <person name="Earl A.M."/>
            <person name="Manson A.L."/>
            <person name="Straub T."/>
            <person name="Salamzade R."/>
            <person name="Saavedra J."/>
            <person name="Lebreton F."/>
            <person name="Prichula J."/>
            <person name="Schaufler K."/>
            <person name="Gaca A."/>
            <person name="Sgardioli B."/>
            <person name="Wagenaar J."/>
            <person name="Strong T."/>
        </authorList>
    </citation>
    <scope>NUCLEOTIDE SEQUENCE [LARGE SCALE GENOMIC DNA]</scope>
    <source>
        <strain evidence="2 3">DIV0080</strain>
    </source>
</reference>
<evidence type="ECO:0000313" key="2">
    <source>
        <dbReference type="EMBL" id="MBO0476166.1"/>
    </source>
</evidence>
<dbReference type="EMBL" id="JAFLVX010000011">
    <property type="protein sequence ID" value="MBO0476166.1"/>
    <property type="molecule type" value="Genomic_DNA"/>
</dbReference>
<feature type="region of interest" description="Disordered" evidence="1">
    <location>
        <begin position="74"/>
        <end position="95"/>
    </location>
</feature>
<evidence type="ECO:0000313" key="3">
    <source>
        <dbReference type="Proteomes" id="UP000664857"/>
    </source>
</evidence>
<keyword evidence="3" id="KW-1185">Reference proteome</keyword>
<protein>
    <submittedName>
        <fullName evidence="2">Uncharacterized protein</fullName>
    </submittedName>
</protein>
<accession>A0ABS3HTL3</accession>
<name>A0ABS3HTL3_9ENTE</name>
<evidence type="ECO:0000256" key="1">
    <source>
        <dbReference type="SAM" id="MobiDB-lite"/>
    </source>
</evidence>
<sequence length="95" mass="11058">MTESIEQTSKELQQVRQADLLTRKHELSETQNKILQVTDYDTQEVFATEFAESNKAKRQQKDKSNSDDYLTTLVKSSAESNNERDLKSRNCTLWN</sequence>